<sequence>MSRSTALRTPLARLRFGPVPDLSGAFFSAGAFFVVTFFAGALFGVFFAAPAFLTATRFAAAGRLTGTVVFLVGINRLPSSPTKM</sequence>
<dbReference type="Proteomes" id="UP001213907">
    <property type="component" value="Chromosome"/>
</dbReference>
<keyword evidence="1" id="KW-0812">Transmembrane</keyword>
<accession>A0ABY8BKK9</accession>
<keyword evidence="3" id="KW-1185">Reference proteome</keyword>
<organism evidence="2 3">
    <name type="scientific">Afipia carboxydohydrogena</name>
    <name type="common">Pseudomonas carboxydohydrogena</name>
    <dbReference type="NCBI Taxonomy" id="290"/>
    <lineage>
        <taxon>Bacteria</taxon>
        <taxon>Pseudomonadati</taxon>
        <taxon>Pseudomonadota</taxon>
        <taxon>Alphaproteobacteria</taxon>
        <taxon>Hyphomicrobiales</taxon>
        <taxon>Nitrobacteraceae</taxon>
        <taxon>Afipia</taxon>
    </lineage>
</organism>
<keyword evidence="1" id="KW-0472">Membrane</keyword>
<feature type="transmembrane region" description="Helical" evidence="1">
    <location>
        <begin position="21"/>
        <end position="49"/>
    </location>
</feature>
<protein>
    <submittedName>
        <fullName evidence="2">Uncharacterized protein</fullName>
    </submittedName>
</protein>
<evidence type="ECO:0000313" key="3">
    <source>
        <dbReference type="Proteomes" id="UP001213907"/>
    </source>
</evidence>
<evidence type="ECO:0000256" key="1">
    <source>
        <dbReference type="SAM" id="Phobius"/>
    </source>
</evidence>
<gene>
    <name evidence="2" type="ORF">AFIC_002089</name>
</gene>
<proteinExistence type="predicted"/>
<evidence type="ECO:0000313" key="2">
    <source>
        <dbReference type="EMBL" id="WEF50545.1"/>
    </source>
</evidence>
<reference evidence="2 3" key="1">
    <citation type="submission" date="2022-11" db="EMBL/GenBank/DDBJ databases">
        <authorList>
            <person name="Siebert D."/>
            <person name="Busche T."/>
            <person name="Saydam E."/>
            <person name="Kalinowski J."/>
            <person name="Ruckert C."/>
            <person name="Blombach B."/>
        </authorList>
    </citation>
    <scope>NUCLEOTIDE SEQUENCE [LARGE SCALE GENOMIC DNA]</scope>
    <source>
        <strain evidence="2 3">DSM 1083</strain>
    </source>
</reference>
<keyword evidence="1" id="KW-1133">Transmembrane helix</keyword>
<dbReference type="EMBL" id="CP113162">
    <property type="protein sequence ID" value="WEF50545.1"/>
    <property type="molecule type" value="Genomic_DNA"/>
</dbReference>
<name>A0ABY8BKK9_AFICR</name>
<dbReference type="RefSeq" id="WP_338063137.1">
    <property type="nucleotide sequence ID" value="NZ_BAABDX010000002.1"/>
</dbReference>